<reference evidence="8 9" key="1">
    <citation type="submission" date="2020-10" db="EMBL/GenBank/DDBJ databases">
        <title>Sequencing the genomes of 1000 actinobacteria strains.</title>
        <authorList>
            <person name="Klenk H.-P."/>
        </authorList>
    </citation>
    <scope>NUCLEOTIDE SEQUENCE [LARGE SCALE GENOMIC DNA]</scope>
    <source>
        <strain evidence="8 9">DSM 7307</strain>
    </source>
</reference>
<proteinExistence type="inferred from homology"/>
<dbReference type="Proteomes" id="UP000620262">
    <property type="component" value="Unassembled WGS sequence"/>
</dbReference>
<dbReference type="SUPFAM" id="SSF53335">
    <property type="entry name" value="S-adenosyl-L-methionine-dependent methyltransferases"/>
    <property type="match status" value="1"/>
</dbReference>
<comment type="caution">
    <text evidence="8">The sequence shown here is derived from an EMBL/GenBank/DDBJ whole genome shotgun (WGS) entry which is preliminary data.</text>
</comment>
<dbReference type="SUPFAM" id="SSF88713">
    <property type="entry name" value="Glycoside hydrolase/deacetylase"/>
    <property type="match status" value="1"/>
</dbReference>
<evidence type="ECO:0000256" key="1">
    <source>
        <dbReference type="ARBA" id="ARBA00003236"/>
    </source>
</evidence>
<evidence type="ECO:0000313" key="9">
    <source>
        <dbReference type="Proteomes" id="UP000620262"/>
    </source>
</evidence>
<evidence type="ECO:0000256" key="6">
    <source>
        <dbReference type="ARBA" id="ARBA00032976"/>
    </source>
</evidence>
<dbReference type="Pfam" id="PF05401">
    <property type="entry name" value="NodS"/>
    <property type="match status" value="1"/>
</dbReference>
<evidence type="ECO:0000256" key="5">
    <source>
        <dbReference type="ARBA" id="ARBA00022729"/>
    </source>
</evidence>
<dbReference type="Gene3D" id="3.90.550.10">
    <property type="entry name" value="Spore Coat Polysaccharide Biosynthesis Protein SpsA, Chain A"/>
    <property type="match status" value="1"/>
</dbReference>
<dbReference type="EMBL" id="JADBEC010000002">
    <property type="protein sequence ID" value="MBE1507230.1"/>
    <property type="molecule type" value="Genomic_DNA"/>
</dbReference>
<dbReference type="PROSITE" id="PS51677">
    <property type="entry name" value="NODB"/>
    <property type="match status" value="1"/>
</dbReference>
<dbReference type="InterPro" id="IPR029063">
    <property type="entry name" value="SAM-dependent_MTases_sf"/>
</dbReference>
<evidence type="ECO:0000256" key="2">
    <source>
        <dbReference type="ARBA" id="ARBA00004613"/>
    </source>
</evidence>
<evidence type="ECO:0000256" key="3">
    <source>
        <dbReference type="ARBA" id="ARBA00010973"/>
    </source>
</evidence>
<comment type="similarity">
    <text evidence="3">Belongs to the polysaccharide deacetylase family.</text>
</comment>
<keyword evidence="9" id="KW-1185">Reference proteome</keyword>
<name>A0ABR9IVK5_RHIVS</name>
<evidence type="ECO:0000256" key="4">
    <source>
        <dbReference type="ARBA" id="ARBA00020071"/>
    </source>
</evidence>
<gene>
    <name evidence="8" type="ORF">H4W29_004475</name>
</gene>
<dbReference type="Gene3D" id="3.40.50.150">
    <property type="entry name" value="Vaccinia Virus protein VP39"/>
    <property type="match status" value="1"/>
</dbReference>
<sequence length="1018" mass="111789">MPKRRLVCPSPLEDAGMVTASKPDISFLIPAYNAAETLADCLGSLQKQSASNWQAVVVDDGSKDDTWNVLQGFAKADSRILIHRQANAGAAAARNAAAEFATGPLFCMLDADDWLDPAFIDSMLPVAAGGPQPTVAYCSYRRVTPDGRMLSVEIPPDLAGNRAKREFSSFCALAIHTVVFPRDLFIRMGGLDVELRTCEEWDLWLRMAFAGVSFQQVEGCLAFYRMKAGSLSGDPLKMLRDAVRVTSSAQALSLKEGLPPNDEDARWTAPALGQLRMLAWAASVNLCGEDELAALAELLPDFPNASGYESFLTEVILHGLQIGRKVARSDELIDLLELWKPAFLDLIQLLERHSLPGTGRRVEELVVWSISASDMSRSFALGHLQVVAIDIDKLTWITKVDGADTLLLHVFAGGRYVGSHVGPLWGDLSIHAQVRLIINELQAEDRLPAPLTFSYARSWATGAIRNARAFSEIMRQRGGRRKRLKHLFKTIQLTALVEAAVNWREADAGLPEAATHPRQPSAAPVVASADEPAETAGKQAALSEATTKKEYWERFFERPDPWNYVSVYEQVKYEQTLGLIPEGVGKALELACAEGLFTIKLAQKVGFVTAADISGRAVERATERCRGIANVELRVLDFVEDELPPEQDLIVCSEVLYFMDDEASLEQVCRKVAATLKPGGYLVTAHAHLRRDEPDRTGFDWDNPFGMGTIKNVLSNLPDLVLEETIETELYAIHRFAKRNTARPVVHIAPHGVPLDANVAKCIIWGPAGVDREVAWTNEAVTSIPVLMYHRIALDGPDSLRRFRIAPETFRKQMQFLRRQGYYALTAESLTNLLREGKPIQGRPVVLTFDDAYLDFLTDAFPILAENGFSADVFVVTDKVGGRSDWDAGYGDTAPLMAWGDIQSLHRQGIRFGSHLASHRPASSLDNATLLGEAALSRDALESRLGEAVRSIALPFGSTDFRVPGILAQAGYEIGFSTKPARTSFADHPLSLPRLEVRGDLPPKAFAELMGQPDAFIG</sequence>
<dbReference type="PANTHER" id="PTHR34216">
    <property type="match status" value="1"/>
</dbReference>
<dbReference type="InterPro" id="IPR051398">
    <property type="entry name" value="Polysacch_Deacetylase"/>
</dbReference>
<evidence type="ECO:0000259" key="7">
    <source>
        <dbReference type="PROSITE" id="PS51677"/>
    </source>
</evidence>
<organism evidence="8 9">
    <name type="scientific">Rhizobium viscosum</name>
    <name type="common">Arthrobacter viscosus</name>
    <dbReference type="NCBI Taxonomy" id="1673"/>
    <lineage>
        <taxon>Bacteria</taxon>
        <taxon>Pseudomonadati</taxon>
        <taxon>Pseudomonadota</taxon>
        <taxon>Alphaproteobacteria</taxon>
        <taxon>Hyphomicrobiales</taxon>
        <taxon>Rhizobiaceae</taxon>
        <taxon>Rhizobium/Agrobacterium group</taxon>
        <taxon>Rhizobium</taxon>
    </lineage>
</organism>
<dbReference type="PANTHER" id="PTHR34216:SF3">
    <property type="entry name" value="POLY-BETA-1,6-N-ACETYL-D-GLUCOSAMINE N-DEACETYLASE"/>
    <property type="match status" value="1"/>
</dbReference>
<dbReference type="CDD" id="cd10918">
    <property type="entry name" value="CE4_NodB_like_5s_6s"/>
    <property type="match status" value="1"/>
</dbReference>
<comment type="function">
    <text evidence="1">Is involved in generating a small heat-stable compound (Nod), an acylated oligomer of N-acetylglucosamine, that stimulates mitosis in various plant protoplasts.</text>
</comment>
<dbReference type="InterPro" id="IPR029044">
    <property type="entry name" value="Nucleotide-diphossugar_trans"/>
</dbReference>
<dbReference type="InterPro" id="IPR011330">
    <property type="entry name" value="Glyco_hydro/deAcase_b/a-brl"/>
</dbReference>
<dbReference type="InterPro" id="IPR001173">
    <property type="entry name" value="Glyco_trans_2-like"/>
</dbReference>
<dbReference type="InterPro" id="IPR002509">
    <property type="entry name" value="NODB_dom"/>
</dbReference>
<comment type="subcellular location">
    <subcellularLocation>
        <location evidence="2">Secreted</location>
    </subcellularLocation>
</comment>
<accession>A0ABR9IVK5</accession>
<dbReference type="Pfam" id="PF01522">
    <property type="entry name" value="Polysacc_deac_1"/>
    <property type="match status" value="1"/>
</dbReference>
<keyword evidence="5" id="KW-0732">Signal</keyword>
<evidence type="ECO:0000313" key="8">
    <source>
        <dbReference type="EMBL" id="MBE1507230.1"/>
    </source>
</evidence>
<feature type="domain" description="NodB homology" evidence="7">
    <location>
        <begin position="843"/>
        <end position="1018"/>
    </location>
</feature>
<dbReference type="InterPro" id="IPR008715">
    <property type="entry name" value="SAM-MeTfrase_NodS-like"/>
</dbReference>
<dbReference type="Pfam" id="PF00535">
    <property type="entry name" value="Glycos_transf_2"/>
    <property type="match status" value="1"/>
</dbReference>
<protein>
    <recommendedName>
        <fullName evidence="4">Chitooligosaccharide deacetylase</fullName>
    </recommendedName>
    <alternativeName>
        <fullName evidence="6">Nodulation protein B</fullName>
    </alternativeName>
</protein>
<dbReference type="SUPFAM" id="SSF53448">
    <property type="entry name" value="Nucleotide-diphospho-sugar transferases"/>
    <property type="match status" value="1"/>
</dbReference>
<dbReference type="Gene3D" id="3.20.20.370">
    <property type="entry name" value="Glycoside hydrolase/deacetylase"/>
    <property type="match status" value="1"/>
</dbReference>
<dbReference type="CDD" id="cd02440">
    <property type="entry name" value="AdoMet_MTases"/>
    <property type="match status" value="1"/>
</dbReference>